<evidence type="ECO:0000259" key="2">
    <source>
        <dbReference type="Pfam" id="PF02481"/>
    </source>
</evidence>
<dbReference type="AlphaFoldDB" id="A0A1Q2MI11"/>
<dbReference type="SUPFAM" id="SSF102405">
    <property type="entry name" value="MCP/YpsA-like"/>
    <property type="match status" value="1"/>
</dbReference>
<dbReference type="InterPro" id="IPR057666">
    <property type="entry name" value="DrpA_SLOG"/>
</dbReference>
<dbReference type="RefSeq" id="WP_146684497.1">
    <property type="nucleotide sequence ID" value="NZ_CP019646.1"/>
</dbReference>
<organism evidence="3 4">
    <name type="scientific">Limihaloglobus sulfuriphilus</name>
    <dbReference type="NCBI Taxonomy" id="1851148"/>
    <lineage>
        <taxon>Bacteria</taxon>
        <taxon>Pseudomonadati</taxon>
        <taxon>Planctomycetota</taxon>
        <taxon>Phycisphaerae</taxon>
        <taxon>Sedimentisphaerales</taxon>
        <taxon>Sedimentisphaeraceae</taxon>
        <taxon>Limihaloglobus</taxon>
    </lineage>
</organism>
<proteinExistence type="inferred from homology"/>
<evidence type="ECO:0000313" key="3">
    <source>
        <dbReference type="EMBL" id="AQQ72289.1"/>
    </source>
</evidence>
<name>A0A1Q2MI11_9BACT</name>
<dbReference type="EMBL" id="CP019646">
    <property type="protein sequence ID" value="AQQ72289.1"/>
    <property type="molecule type" value="Genomic_DNA"/>
</dbReference>
<dbReference type="InterPro" id="IPR003488">
    <property type="entry name" value="DprA"/>
</dbReference>
<dbReference type="OrthoDB" id="9785707at2"/>
<keyword evidence="4" id="KW-1185">Reference proteome</keyword>
<dbReference type="PANTHER" id="PTHR43022:SF1">
    <property type="entry name" value="PROTEIN SMF"/>
    <property type="match status" value="1"/>
</dbReference>
<comment type="similarity">
    <text evidence="1">Belongs to the DprA/Smf family.</text>
</comment>
<dbReference type="STRING" id="1851148.SMSP2_02672"/>
<feature type="domain" description="Smf/DprA SLOG" evidence="2">
    <location>
        <begin position="95"/>
        <end position="293"/>
    </location>
</feature>
<dbReference type="Proteomes" id="UP000188181">
    <property type="component" value="Chromosome"/>
</dbReference>
<dbReference type="Pfam" id="PF02481">
    <property type="entry name" value="DNA_processg_A"/>
    <property type="match status" value="1"/>
</dbReference>
<dbReference type="GO" id="GO:0009294">
    <property type="term" value="P:DNA-mediated transformation"/>
    <property type="evidence" value="ECO:0007669"/>
    <property type="project" value="InterPro"/>
</dbReference>
<accession>A0A1Q2MI11</accession>
<reference evidence="4" key="1">
    <citation type="submission" date="2017-02" db="EMBL/GenBank/DDBJ databases">
        <title>Comparative genomics and description of representatives of a novel lineage of planctomycetes thriving in anoxic sediments.</title>
        <authorList>
            <person name="Spring S."/>
            <person name="Bunk B."/>
            <person name="Sproer C."/>
        </authorList>
    </citation>
    <scope>NUCLEOTIDE SEQUENCE [LARGE SCALE GENOMIC DNA]</scope>
    <source>
        <strain evidence="4">SM-Chi-D1</strain>
    </source>
</reference>
<dbReference type="PANTHER" id="PTHR43022">
    <property type="entry name" value="PROTEIN SMF"/>
    <property type="match status" value="1"/>
</dbReference>
<sequence length="418" mass="46349">MHNNYLTNDTKVIIMLCGVFGKDRSVSPLTQTEYNKLVGWLVQAGLRPEDMLKHDVLSDASKGSGIEQSRLDSLMSRGVQLGFALEDWQNNGVWVISRSDPDYPQRYKKHLKDKAPPLLFGIGEKHLLQGGGLAIVGSRNVDEEGKIFAQTAAELCALNNMPVISGGARGVDINAMSTVLQANGVCIGVLADSLLKKSLEPAARIAITDGRLLLISPYHPKAGFSVGTAMARNKLIYAMADYALIVSSEYKTGGTWAGAKEELRREQHRPVFVRNGENVPKGNLMLLESGAVEFPNDIDQRNFTEKLDSLSNTTKLGSKTLFDYKQEPSAIDKGKIDKIEKKNEKKPKKNSRSAYDVVLPLILEMTETRVKPGELAKQLDVSKNQIKNWLTRAENEHKIEKVSKKPIEYIRNYNVNSL</sequence>
<dbReference type="KEGG" id="pbas:SMSP2_02672"/>
<gene>
    <name evidence="3" type="ORF">SMSP2_02672</name>
</gene>
<protein>
    <submittedName>
        <fullName evidence="3">DNA protecting protein DprA</fullName>
    </submittedName>
</protein>
<dbReference type="Gene3D" id="3.40.50.450">
    <property type="match status" value="1"/>
</dbReference>
<evidence type="ECO:0000313" key="4">
    <source>
        <dbReference type="Proteomes" id="UP000188181"/>
    </source>
</evidence>
<evidence type="ECO:0000256" key="1">
    <source>
        <dbReference type="ARBA" id="ARBA00006525"/>
    </source>
</evidence>